<evidence type="ECO:0000313" key="2">
    <source>
        <dbReference type="EMBL" id="KAE8325106.1"/>
    </source>
</evidence>
<accession>A0A5N6WYG5</accession>
<dbReference type="Proteomes" id="UP000325945">
    <property type="component" value="Unassembled WGS sequence"/>
</dbReference>
<organism evidence="2 3">
    <name type="scientific">Aspergillus sergii</name>
    <dbReference type="NCBI Taxonomy" id="1034303"/>
    <lineage>
        <taxon>Eukaryota</taxon>
        <taxon>Fungi</taxon>
        <taxon>Dikarya</taxon>
        <taxon>Ascomycota</taxon>
        <taxon>Pezizomycotina</taxon>
        <taxon>Eurotiomycetes</taxon>
        <taxon>Eurotiomycetidae</taxon>
        <taxon>Eurotiales</taxon>
        <taxon>Aspergillaceae</taxon>
        <taxon>Aspergillus</taxon>
        <taxon>Aspergillus subgen. Circumdati</taxon>
    </lineage>
</organism>
<feature type="chain" id="PRO_5024933523" description="Fungal calcium binding protein-domain-containing protein" evidence="1">
    <location>
        <begin position="18"/>
        <end position="126"/>
    </location>
</feature>
<reference evidence="3" key="1">
    <citation type="submission" date="2019-04" db="EMBL/GenBank/DDBJ databases">
        <title>Friends and foes A comparative genomics studyof 23 Aspergillus species from section Flavi.</title>
        <authorList>
            <consortium name="DOE Joint Genome Institute"/>
            <person name="Kjaerbolling I."/>
            <person name="Vesth T."/>
            <person name="Frisvad J.C."/>
            <person name="Nybo J.L."/>
            <person name="Theobald S."/>
            <person name="Kildgaard S."/>
            <person name="Isbrandt T."/>
            <person name="Kuo A."/>
            <person name="Sato A."/>
            <person name="Lyhne E.K."/>
            <person name="Kogle M.E."/>
            <person name="Wiebenga A."/>
            <person name="Kun R.S."/>
            <person name="Lubbers R.J."/>
            <person name="Makela M.R."/>
            <person name="Barry K."/>
            <person name="Chovatia M."/>
            <person name="Clum A."/>
            <person name="Daum C."/>
            <person name="Haridas S."/>
            <person name="He G."/>
            <person name="LaButti K."/>
            <person name="Lipzen A."/>
            <person name="Mondo S."/>
            <person name="Riley R."/>
            <person name="Salamov A."/>
            <person name="Simmons B.A."/>
            <person name="Magnuson J.K."/>
            <person name="Henrissat B."/>
            <person name="Mortensen U.H."/>
            <person name="Larsen T.O."/>
            <person name="Devries R.P."/>
            <person name="Grigoriev I.V."/>
            <person name="Machida M."/>
            <person name="Baker S.E."/>
            <person name="Andersen M.R."/>
        </authorList>
    </citation>
    <scope>NUCLEOTIDE SEQUENCE [LARGE SCALE GENOMIC DNA]</scope>
    <source>
        <strain evidence="3">CBS 130017</strain>
    </source>
</reference>
<gene>
    <name evidence="2" type="ORF">BDV39DRAFT_207230</name>
</gene>
<sequence>MKIQTLFSLATVGLAFANPIQNLEARDDYTDCVISSVKKDLSQVCTSTEICGNRADIISCVTKALDGAKIDVGEIIHLPATLGSCIGKVKDGLEAIEWRRLEGTLSHIASKAVTSCSQSGQSGQSA</sequence>
<keyword evidence="3" id="KW-1185">Reference proteome</keyword>
<feature type="signal peptide" evidence="1">
    <location>
        <begin position="1"/>
        <end position="17"/>
    </location>
</feature>
<dbReference type="AlphaFoldDB" id="A0A5N6WYG5"/>
<evidence type="ECO:0008006" key="4">
    <source>
        <dbReference type="Google" id="ProtNLM"/>
    </source>
</evidence>
<proteinExistence type="predicted"/>
<dbReference type="EMBL" id="ML741811">
    <property type="protein sequence ID" value="KAE8325106.1"/>
    <property type="molecule type" value="Genomic_DNA"/>
</dbReference>
<evidence type="ECO:0000313" key="3">
    <source>
        <dbReference type="Proteomes" id="UP000325945"/>
    </source>
</evidence>
<name>A0A5N6WYG5_9EURO</name>
<protein>
    <recommendedName>
        <fullName evidence="4">Fungal calcium binding protein-domain-containing protein</fullName>
    </recommendedName>
</protein>
<keyword evidence="1" id="KW-0732">Signal</keyword>
<evidence type="ECO:0000256" key="1">
    <source>
        <dbReference type="SAM" id="SignalP"/>
    </source>
</evidence>